<proteinExistence type="predicted"/>
<protein>
    <submittedName>
        <fullName evidence="2">Uncharacterized protein</fullName>
    </submittedName>
</protein>
<keyword evidence="1" id="KW-0812">Transmembrane</keyword>
<gene>
    <name evidence="2" type="ORF">PAECIP111891_05391</name>
</gene>
<dbReference type="RefSeq" id="WP_236291481.1">
    <property type="nucleotide sequence ID" value="NZ_CAKMMW010000021.1"/>
</dbReference>
<feature type="transmembrane region" description="Helical" evidence="1">
    <location>
        <begin position="20"/>
        <end position="41"/>
    </location>
</feature>
<keyword evidence="1" id="KW-0472">Membrane</keyword>
<evidence type="ECO:0000256" key="1">
    <source>
        <dbReference type="SAM" id="Phobius"/>
    </source>
</evidence>
<name>A0ABN8GZG9_9BACL</name>
<sequence length="51" mass="5809">MNQKQDLKDGVETNFRKKAVAVGLKVFYSGVIMLALFPTIYGSDWPERGWC</sequence>
<evidence type="ECO:0000313" key="2">
    <source>
        <dbReference type="EMBL" id="CAH1222656.1"/>
    </source>
</evidence>
<accession>A0ABN8GZG9</accession>
<evidence type="ECO:0000313" key="3">
    <source>
        <dbReference type="Proteomes" id="UP000838821"/>
    </source>
</evidence>
<keyword evidence="3" id="KW-1185">Reference proteome</keyword>
<comment type="caution">
    <text evidence="2">The sequence shown here is derived from an EMBL/GenBank/DDBJ whole genome shotgun (WGS) entry which is preliminary data.</text>
</comment>
<keyword evidence="1" id="KW-1133">Transmembrane helix</keyword>
<dbReference type="Proteomes" id="UP000838821">
    <property type="component" value="Unassembled WGS sequence"/>
</dbReference>
<dbReference type="EMBL" id="CAKMMW010000021">
    <property type="protein sequence ID" value="CAH1222656.1"/>
    <property type="molecule type" value="Genomic_DNA"/>
</dbReference>
<reference evidence="2" key="1">
    <citation type="submission" date="2022-01" db="EMBL/GenBank/DDBJ databases">
        <authorList>
            <person name="Criscuolo A."/>
        </authorList>
    </citation>
    <scope>NUCLEOTIDE SEQUENCE</scope>
    <source>
        <strain evidence="2">CIP111891</strain>
    </source>
</reference>
<organism evidence="2 3">
    <name type="scientific">Paenibacillus allorhizoplanae</name>
    <dbReference type="NCBI Taxonomy" id="2905648"/>
    <lineage>
        <taxon>Bacteria</taxon>
        <taxon>Bacillati</taxon>
        <taxon>Bacillota</taxon>
        <taxon>Bacilli</taxon>
        <taxon>Bacillales</taxon>
        <taxon>Paenibacillaceae</taxon>
        <taxon>Paenibacillus</taxon>
    </lineage>
</organism>